<dbReference type="InterPro" id="IPR025373">
    <property type="entry name" value="DUF4363"/>
</dbReference>
<protein>
    <submittedName>
        <fullName evidence="1">DUF4363 family protein</fullName>
    </submittedName>
</protein>
<dbReference type="EMBL" id="JACRYT010000021">
    <property type="protein sequence ID" value="MBC6680942.1"/>
    <property type="molecule type" value="Genomic_DNA"/>
</dbReference>
<keyword evidence="2" id="KW-1185">Reference proteome</keyword>
<dbReference type="RefSeq" id="WP_187304036.1">
    <property type="nucleotide sequence ID" value="NZ_JACRYT010000021.1"/>
</dbReference>
<sequence length="127" mass="14377">MRNFIISALCLGILIGGWSIFAVYSNDKINDLQIQLTSGVIAAVEDGRWKDADASFSYFSKDWSQYRKSAAFFLNTQELNEVDCTIEKTAYYIKAFDLSNASGELASLNEQLFFLHYNETLSAENIF</sequence>
<dbReference type="AlphaFoldDB" id="A0A923NPN9"/>
<comment type="caution">
    <text evidence="1">The sequence shown here is derived from an EMBL/GenBank/DDBJ whole genome shotgun (WGS) entry which is preliminary data.</text>
</comment>
<gene>
    <name evidence="1" type="ORF">H9L42_14035</name>
</gene>
<dbReference type="Proteomes" id="UP000602647">
    <property type="component" value="Unassembled WGS sequence"/>
</dbReference>
<evidence type="ECO:0000313" key="1">
    <source>
        <dbReference type="EMBL" id="MBC6680942.1"/>
    </source>
</evidence>
<organism evidence="1 2">
    <name type="scientific">Zhenpiania hominis</name>
    <dbReference type="NCBI Taxonomy" id="2763644"/>
    <lineage>
        <taxon>Bacteria</taxon>
        <taxon>Bacillati</taxon>
        <taxon>Bacillota</taxon>
        <taxon>Clostridia</taxon>
        <taxon>Peptostreptococcales</taxon>
        <taxon>Anaerovoracaceae</taxon>
        <taxon>Zhenpiania</taxon>
    </lineage>
</organism>
<proteinExistence type="predicted"/>
<accession>A0A923NPN9</accession>
<reference evidence="1" key="1">
    <citation type="submission" date="2020-08" db="EMBL/GenBank/DDBJ databases">
        <title>Genome public.</title>
        <authorList>
            <person name="Liu C."/>
            <person name="Sun Q."/>
        </authorList>
    </citation>
    <scope>NUCLEOTIDE SEQUENCE</scope>
    <source>
        <strain evidence="1">BX12</strain>
    </source>
</reference>
<evidence type="ECO:0000313" key="2">
    <source>
        <dbReference type="Proteomes" id="UP000602647"/>
    </source>
</evidence>
<dbReference type="Pfam" id="PF14276">
    <property type="entry name" value="DUF4363"/>
    <property type="match status" value="1"/>
</dbReference>
<name>A0A923NPN9_9FIRM</name>